<evidence type="ECO:0000259" key="3">
    <source>
        <dbReference type="PROSITE" id="PS50853"/>
    </source>
</evidence>
<dbReference type="Pfam" id="PF16640">
    <property type="entry name" value="Big_3_5"/>
    <property type="match status" value="4"/>
</dbReference>
<dbReference type="InterPro" id="IPR013783">
    <property type="entry name" value="Ig-like_fold"/>
</dbReference>
<accession>A0A3N0GXU6</accession>
<dbReference type="OrthoDB" id="5116909at2"/>
<dbReference type="Proteomes" id="UP000279994">
    <property type="component" value="Unassembled WGS sequence"/>
</dbReference>
<evidence type="ECO:0000313" key="5">
    <source>
        <dbReference type="Proteomes" id="UP000279994"/>
    </source>
</evidence>
<keyword evidence="2" id="KW-0812">Transmembrane</keyword>
<reference evidence="4 5" key="1">
    <citation type="submission" date="2018-11" db="EMBL/GenBank/DDBJ databases">
        <authorList>
            <person name="Li F."/>
        </authorList>
    </citation>
    <scope>NUCLEOTIDE SEQUENCE [LARGE SCALE GENOMIC DNA]</scope>
    <source>
        <strain evidence="4 5">Gsoil 818</strain>
    </source>
</reference>
<proteinExistence type="predicted"/>
<name>A0A3N0GXU6_9ACTN</name>
<keyword evidence="5" id="KW-1185">Reference proteome</keyword>
<dbReference type="PROSITE" id="PS50853">
    <property type="entry name" value="FN3"/>
    <property type="match status" value="1"/>
</dbReference>
<evidence type="ECO:0000313" key="4">
    <source>
        <dbReference type="EMBL" id="RNM17305.1"/>
    </source>
</evidence>
<dbReference type="Gene3D" id="2.60.40.10">
    <property type="entry name" value="Immunoglobulins"/>
    <property type="match status" value="5"/>
</dbReference>
<protein>
    <submittedName>
        <fullName evidence="4">Ig-like domain repeat protein</fullName>
    </submittedName>
</protein>
<dbReference type="RefSeq" id="WP_123220927.1">
    <property type="nucleotide sequence ID" value="NZ_RJSF01000003.1"/>
</dbReference>
<dbReference type="GO" id="GO:0005975">
    <property type="term" value="P:carbohydrate metabolic process"/>
    <property type="evidence" value="ECO:0007669"/>
    <property type="project" value="UniProtKB-ARBA"/>
</dbReference>
<feature type="transmembrane region" description="Helical" evidence="2">
    <location>
        <begin position="29"/>
        <end position="50"/>
    </location>
</feature>
<evidence type="ECO:0000256" key="2">
    <source>
        <dbReference type="SAM" id="Phobius"/>
    </source>
</evidence>
<keyword evidence="2" id="KW-0472">Membrane</keyword>
<keyword evidence="2" id="KW-1133">Transmembrane helix</keyword>
<gene>
    <name evidence="4" type="ORF">EFL26_00490</name>
</gene>
<organism evidence="4 5">
    <name type="scientific">Nocardioides pocheonensis</name>
    <dbReference type="NCBI Taxonomy" id="661485"/>
    <lineage>
        <taxon>Bacteria</taxon>
        <taxon>Bacillati</taxon>
        <taxon>Actinomycetota</taxon>
        <taxon>Actinomycetes</taxon>
        <taxon>Propionibacteriales</taxon>
        <taxon>Nocardioidaceae</taxon>
        <taxon>Nocardioides</taxon>
    </lineage>
</organism>
<dbReference type="InterPro" id="IPR003961">
    <property type="entry name" value="FN3_dom"/>
</dbReference>
<dbReference type="InterPro" id="IPR032109">
    <property type="entry name" value="Big_3_5"/>
</dbReference>
<feature type="region of interest" description="Disordered" evidence="1">
    <location>
        <begin position="60"/>
        <end position="80"/>
    </location>
</feature>
<evidence type="ECO:0000256" key="1">
    <source>
        <dbReference type="SAM" id="MobiDB-lite"/>
    </source>
</evidence>
<sequence length="794" mass="76575">MSDHMKRDATPGLLGRLIRRGRRDARRTSVALAVVTGFVALTTGIAFAFWSSTGTGTATASTGTLSAPTGTTASTTAGSGAVSVSWNAPTTGVAPSGYTVSRVLGGSSVSVCGTGTILVTGTSCSDTSVPDGTYTYVVTSIRGGWTAAGTASAPVTVTNTIATTTSVTSSANPAVVGQTVTYTATVTQATGATKPTGSVTFKDGSSTITCTGGNQTLSGGTATCSLSYPGVGTHSVTAVYGGAGVFTGSTSPALSQVINAASTTTTLASSTNPSVTGQSVTFTATVAAAAPGSGTPTGTVAFQDGATTLSCTGGAQTLNGSGVATCQVPFSSAGGKSVVATYSGSTNYLTSSSASLSQNVNSASTTTTVSSSGLSSVTGQSVTYTASVAPVSPGAGTPAGTVAFKDGGTVISGCGAQTLSAGAATCVVTPSVGSHPITAVYAGTADFTTSTSSSITQVVSAASTTTSLTSAPNPSVTGQNVTFTATVTAVNPGTGTPTGTVSFTSGGLAITCTGGSQTLNGSGVATCQTTFSTSGTKSIVATYAGTTDYLGSASTAVSQVVNVPASATQFTVSPSPATVTAGSNLSLTITAKLADGTTTDTSYTGTKSLTWSGAATATSPSGVAPTLQASATFTSGVATNVLVTLTTAGASRTLTVSDGSISGQATVNVNNAAVSGLAYTNMVFGGSGSSVTACYTNCTIASLGNNGSVTANVSLVDAYGNLGSLGTDTTVSMSNPDGGTYSTTGTAPLKILAGTKTSTWTVKLAEGTASYNDRLIATSSPLSSSLTVTIKKGA</sequence>
<dbReference type="EMBL" id="RJSF01000003">
    <property type="protein sequence ID" value="RNM17305.1"/>
    <property type="molecule type" value="Genomic_DNA"/>
</dbReference>
<feature type="domain" description="Fibronectin type-III" evidence="3">
    <location>
        <begin position="67"/>
        <end position="163"/>
    </location>
</feature>
<comment type="caution">
    <text evidence="4">The sequence shown here is derived from an EMBL/GenBank/DDBJ whole genome shotgun (WGS) entry which is preliminary data.</text>
</comment>
<dbReference type="AlphaFoldDB" id="A0A3N0GXU6"/>